<sequence length="326" mass="36255">MLRQFTRFAIARQSARFTRTYATRNSATRNNVNTKLAAGMIVPMAVAIGYLSWSSSIQNETVLGVAESIQDNFEEGAAAAEKHQEKFKTEQKQLQEQKGSEEVADIEKLKTDLTKKAGALDTKDVSSDSSTGKQAAEKLDDDTSRHEASDPEKVEKTKENKDALADKPEAEASEKKEKKEKLSEKSSDSKSNDNKSGNQSNDSNNNSSSSSEENNYQGAAYNPETGEINWDCPCLGGMAHGPCGEEFKEAFSCFIYSDTEPKGIDCIKKFENMRTCFKKHPEHYKEELYDDDDKENSTEIVEHEVLETAEPAIKEIEQATESKPSK</sequence>
<feature type="domain" description="CHCH" evidence="13">
    <location>
        <begin position="243"/>
        <end position="279"/>
    </location>
</feature>
<dbReference type="AlphaFoldDB" id="A0A8X7NNH1"/>
<feature type="compositionally biased region" description="Basic and acidic residues" evidence="12">
    <location>
        <begin position="135"/>
        <end position="193"/>
    </location>
</feature>
<keyword evidence="7" id="KW-0811">Translocation</keyword>
<name>A0A8X7NNH1_CANPA</name>
<evidence type="ECO:0000256" key="12">
    <source>
        <dbReference type="SAM" id="MobiDB-lite"/>
    </source>
</evidence>
<evidence type="ECO:0000256" key="10">
    <source>
        <dbReference type="ARBA" id="ARBA00023284"/>
    </source>
</evidence>
<reference evidence="14" key="1">
    <citation type="submission" date="2020-03" db="EMBL/GenBank/DDBJ databases">
        <title>FDA dAtabase for Regulatory Grade micrObial Sequences (FDA-ARGOS): Supporting development and validation of Infectious Disease Dx tests.</title>
        <authorList>
            <person name="Campos J."/>
            <person name="Goldberg B."/>
            <person name="Tallon L."/>
            <person name="Sadzewicz L."/>
            <person name="Vavikolanu K."/>
            <person name="Mehta A."/>
            <person name="Aluvathingal J."/>
            <person name="Nadendla S."/>
            <person name="Nandy P."/>
            <person name="Geyer C."/>
            <person name="Yan Y."/>
            <person name="Sichtig H."/>
        </authorList>
    </citation>
    <scope>NUCLEOTIDE SEQUENCE [LARGE SCALE GENOMIC DNA]</scope>
    <source>
        <strain evidence="14">FDAARGOS_652</strain>
    </source>
</reference>
<keyword evidence="5" id="KW-0653">Protein transport</keyword>
<dbReference type="GO" id="GO:0005743">
    <property type="term" value="C:mitochondrial inner membrane"/>
    <property type="evidence" value="ECO:0007669"/>
    <property type="project" value="UniProtKB-SubCell"/>
</dbReference>
<evidence type="ECO:0000256" key="4">
    <source>
        <dbReference type="ARBA" id="ARBA00022448"/>
    </source>
</evidence>
<protein>
    <recommendedName>
        <fullName evidence="3">Mitochondrial intermembrane space import and assembly protein 40</fullName>
    </recommendedName>
    <alternativeName>
        <fullName evidence="11">Mitochondrial import inner membrane translocase TIM40</fullName>
    </alternativeName>
</protein>
<keyword evidence="6" id="KW-0560">Oxidoreductase</keyword>
<dbReference type="InterPro" id="IPR039289">
    <property type="entry name" value="CHCHD4"/>
</dbReference>
<comment type="subcellular location">
    <subcellularLocation>
        <location evidence="2">Mitochondrion inner membrane</location>
        <topology evidence="2">Single-pass type II membrane protein</topology>
        <orientation evidence="2">Intermembrane side</orientation>
    </subcellularLocation>
</comment>
<evidence type="ECO:0000256" key="2">
    <source>
        <dbReference type="ARBA" id="ARBA00004164"/>
    </source>
</evidence>
<evidence type="ECO:0000256" key="11">
    <source>
        <dbReference type="ARBA" id="ARBA00033150"/>
    </source>
</evidence>
<feature type="compositionally biased region" description="Low complexity" evidence="12">
    <location>
        <begin position="194"/>
        <end position="215"/>
    </location>
</feature>
<comment type="caution">
    <text evidence="14">The sequence shown here is derived from an EMBL/GenBank/DDBJ whole genome shotgun (WGS) entry which is preliminary data.</text>
</comment>
<dbReference type="InterPro" id="IPR010625">
    <property type="entry name" value="CHCH"/>
</dbReference>
<evidence type="ECO:0000256" key="7">
    <source>
        <dbReference type="ARBA" id="ARBA00023010"/>
    </source>
</evidence>
<dbReference type="PANTHER" id="PTHR21622">
    <property type="entry name" value="COILED-COIL-HELIX-COILED-COIL-HELIX DOMAIN CONTAINING 4"/>
    <property type="match status" value="1"/>
</dbReference>
<accession>A0A8X7NNH1</accession>
<evidence type="ECO:0000313" key="14">
    <source>
        <dbReference type="EMBL" id="KAF6052476.1"/>
    </source>
</evidence>
<evidence type="ECO:0000256" key="6">
    <source>
        <dbReference type="ARBA" id="ARBA00023002"/>
    </source>
</evidence>
<dbReference type="EMBL" id="JABWAB010000004">
    <property type="protein sequence ID" value="KAF6052476.1"/>
    <property type="molecule type" value="Genomic_DNA"/>
</dbReference>
<organism evidence="14 15">
    <name type="scientific">Candida parapsilosis</name>
    <name type="common">Yeast</name>
    <dbReference type="NCBI Taxonomy" id="5480"/>
    <lineage>
        <taxon>Eukaryota</taxon>
        <taxon>Fungi</taxon>
        <taxon>Dikarya</taxon>
        <taxon>Ascomycota</taxon>
        <taxon>Saccharomycotina</taxon>
        <taxon>Pichiomycetes</taxon>
        <taxon>Debaryomycetaceae</taxon>
        <taxon>Candida/Lodderomyces clade</taxon>
        <taxon>Candida</taxon>
    </lineage>
</organism>
<evidence type="ECO:0000256" key="1">
    <source>
        <dbReference type="ARBA" id="ARBA00001973"/>
    </source>
</evidence>
<dbReference type="GO" id="GO:0005758">
    <property type="term" value="C:mitochondrial intermembrane space"/>
    <property type="evidence" value="ECO:0007669"/>
    <property type="project" value="TreeGrafter"/>
</dbReference>
<evidence type="ECO:0000313" key="15">
    <source>
        <dbReference type="Proteomes" id="UP000590412"/>
    </source>
</evidence>
<keyword evidence="10" id="KW-0676">Redox-active center</keyword>
<feature type="compositionally biased region" description="Basic and acidic residues" evidence="12">
    <location>
        <begin position="80"/>
        <end position="105"/>
    </location>
</feature>
<evidence type="ECO:0000256" key="9">
    <source>
        <dbReference type="ARBA" id="ARBA00023157"/>
    </source>
</evidence>
<feature type="region of interest" description="Disordered" evidence="12">
    <location>
        <begin position="78"/>
        <end position="105"/>
    </location>
</feature>
<dbReference type="Gene3D" id="1.10.287.2900">
    <property type="match status" value="1"/>
</dbReference>
<keyword evidence="4" id="KW-0813">Transport</keyword>
<dbReference type="GO" id="GO:0045041">
    <property type="term" value="P:protein import into mitochondrial intermembrane space"/>
    <property type="evidence" value="ECO:0007669"/>
    <property type="project" value="InterPro"/>
</dbReference>
<comment type="cofactor">
    <cofactor evidence="1">
        <name>Cu(2+)</name>
        <dbReference type="ChEBI" id="CHEBI:29036"/>
    </cofactor>
</comment>
<dbReference type="Proteomes" id="UP000590412">
    <property type="component" value="Unassembled WGS sequence"/>
</dbReference>
<evidence type="ECO:0000256" key="5">
    <source>
        <dbReference type="ARBA" id="ARBA00022927"/>
    </source>
</evidence>
<keyword evidence="9" id="KW-1015">Disulfide bond</keyword>
<keyword evidence="8" id="KW-0496">Mitochondrion</keyword>
<evidence type="ECO:0000256" key="3">
    <source>
        <dbReference type="ARBA" id="ARBA00013714"/>
    </source>
</evidence>
<gene>
    <name evidence="14" type="ORF">FOB60_002732</name>
</gene>
<proteinExistence type="predicted"/>
<dbReference type="GO" id="GO:0015035">
    <property type="term" value="F:protein-disulfide reductase activity"/>
    <property type="evidence" value="ECO:0007669"/>
    <property type="project" value="InterPro"/>
</dbReference>
<dbReference type="PANTHER" id="PTHR21622:SF0">
    <property type="entry name" value="COILED-COIL-HELIX-COILED-COIL-HELIX DOMAIN CONTAINING 4"/>
    <property type="match status" value="1"/>
</dbReference>
<evidence type="ECO:0000256" key="8">
    <source>
        <dbReference type="ARBA" id="ARBA00023128"/>
    </source>
</evidence>
<dbReference type="OrthoDB" id="7481291at2759"/>
<dbReference type="Pfam" id="PF06747">
    <property type="entry name" value="CHCH"/>
    <property type="match status" value="1"/>
</dbReference>
<evidence type="ECO:0000259" key="13">
    <source>
        <dbReference type="Pfam" id="PF06747"/>
    </source>
</evidence>
<feature type="region of interest" description="Disordered" evidence="12">
    <location>
        <begin position="121"/>
        <end position="223"/>
    </location>
</feature>
<dbReference type="PROSITE" id="PS51808">
    <property type="entry name" value="CHCH"/>
    <property type="match status" value="1"/>
</dbReference>